<evidence type="ECO:0000256" key="5">
    <source>
        <dbReference type="SAM" id="Phobius"/>
    </source>
</evidence>
<reference evidence="6 9" key="1">
    <citation type="journal article" date="2018" name="Int. J. Syst. Evol. Microbiol.">
        <title>Draft Genome Sequence of Faecalimonas umbilicata JCM 30896T, an Acetate-Producing Bacterium Isolated from Human Feces.</title>
        <authorList>
            <person name="Sakamoto M."/>
            <person name="Ikeyama N."/>
            <person name="Yuki M."/>
            <person name="Ohkuma M."/>
        </authorList>
    </citation>
    <scope>NUCLEOTIDE SEQUENCE [LARGE SCALE GENOMIC DNA]</scope>
    <source>
        <strain evidence="6 9">EGH7</strain>
    </source>
</reference>
<feature type="transmembrane region" description="Helical" evidence="5">
    <location>
        <begin position="178"/>
        <end position="198"/>
    </location>
</feature>
<feature type="transmembrane region" description="Helical" evidence="5">
    <location>
        <begin position="38"/>
        <end position="59"/>
    </location>
</feature>
<name>A0A4R3JSG0_9FIRM</name>
<dbReference type="PANTHER" id="PTHR30249:SF0">
    <property type="entry name" value="PLASTIDAL GLYCOLATE_GLYCERATE TRANSLOCATOR 1, CHLOROPLASTIC"/>
    <property type="match status" value="1"/>
</dbReference>
<dbReference type="GO" id="GO:0016787">
    <property type="term" value="F:hydrolase activity"/>
    <property type="evidence" value="ECO:0007669"/>
    <property type="project" value="UniProtKB-KW"/>
</dbReference>
<feature type="transmembrane region" description="Helical" evidence="5">
    <location>
        <begin position="6"/>
        <end position="26"/>
    </location>
</feature>
<evidence type="ECO:0000256" key="4">
    <source>
        <dbReference type="ARBA" id="ARBA00023136"/>
    </source>
</evidence>
<dbReference type="GO" id="GO:0016020">
    <property type="term" value="C:membrane"/>
    <property type="evidence" value="ECO:0007669"/>
    <property type="project" value="UniProtKB-SubCell"/>
</dbReference>
<sequence length="230" mass="24329">MKEFFSESLYFGLTISIGAYGLGLLARKKLKWGFLNPLLLAIVAVIVVLNVLDVDYATYNESAKYLSYLLTPATVCLAVPLYQQMELLKQNFWAVFWGITAGVLSSLGSVFGLAYLFGLSHEQYVTLLPKSITTAIGIGVSEELGGISTITVAVIIVTGVLGNIIGEYICKMFGIREPIAVGLSLGTASHAVGTAKALELGEVQGAMSSLSIAVSGLMTVIGASVFATFL</sequence>
<organism evidence="7 8">
    <name type="scientific">Faecalimonas umbilicata</name>
    <dbReference type="NCBI Taxonomy" id="1912855"/>
    <lineage>
        <taxon>Bacteria</taxon>
        <taxon>Bacillati</taxon>
        <taxon>Bacillota</taxon>
        <taxon>Clostridia</taxon>
        <taxon>Lachnospirales</taxon>
        <taxon>Lachnospiraceae</taxon>
        <taxon>Faecalimonas</taxon>
    </lineage>
</organism>
<evidence type="ECO:0000313" key="8">
    <source>
        <dbReference type="Proteomes" id="UP000294613"/>
    </source>
</evidence>
<dbReference type="InterPro" id="IPR007300">
    <property type="entry name" value="CidB/LrgB"/>
</dbReference>
<proteinExistence type="predicted"/>
<gene>
    <name evidence="7" type="ORF">EDD74_10110</name>
    <name evidence="6" type="ORF">FAEUMB_07530</name>
</gene>
<dbReference type="PANTHER" id="PTHR30249">
    <property type="entry name" value="PUTATIVE SEROTONIN TRANSPORTER"/>
    <property type="match status" value="1"/>
</dbReference>
<evidence type="ECO:0000256" key="1">
    <source>
        <dbReference type="ARBA" id="ARBA00004141"/>
    </source>
</evidence>
<reference evidence="7 8" key="2">
    <citation type="submission" date="2019-03" db="EMBL/GenBank/DDBJ databases">
        <title>Genomic Encyclopedia of Type Strains, Phase IV (KMG-IV): sequencing the most valuable type-strain genomes for metagenomic binning, comparative biology and taxonomic classification.</title>
        <authorList>
            <person name="Goeker M."/>
        </authorList>
    </citation>
    <scope>NUCLEOTIDE SEQUENCE [LARGE SCALE GENOMIC DNA]</scope>
    <source>
        <strain evidence="7 8">DSM 103426</strain>
    </source>
</reference>
<accession>A0A4R3JSG0</accession>
<keyword evidence="4 5" id="KW-0472">Membrane</keyword>
<evidence type="ECO:0000313" key="7">
    <source>
        <dbReference type="EMBL" id="TCS70163.1"/>
    </source>
</evidence>
<dbReference type="Proteomes" id="UP000294613">
    <property type="component" value="Unassembled WGS sequence"/>
</dbReference>
<dbReference type="AlphaFoldDB" id="A0A4R3JSG0"/>
<evidence type="ECO:0000313" key="6">
    <source>
        <dbReference type="EMBL" id="GBU04212.1"/>
    </source>
</evidence>
<feature type="transmembrane region" description="Helical" evidence="5">
    <location>
        <begin position="147"/>
        <end position="166"/>
    </location>
</feature>
<feature type="transmembrane region" description="Helical" evidence="5">
    <location>
        <begin position="94"/>
        <end position="117"/>
    </location>
</feature>
<dbReference type="Proteomes" id="UP000702954">
    <property type="component" value="Unassembled WGS sequence"/>
</dbReference>
<keyword evidence="2 5" id="KW-0812">Transmembrane</keyword>
<evidence type="ECO:0000256" key="3">
    <source>
        <dbReference type="ARBA" id="ARBA00022989"/>
    </source>
</evidence>
<dbReference type="Pfam" id="PF04172">
    <property type="entry name" value="LrgB"/>
    <property type="match status" value="1"/>
</dbReference>
<dbReference type="RefSeq" id="WP_016441411.1">
    <property type="nucleotide sequence ID" value="NZ_BHEO01000002.1"/>
</dbReference>
<dbReference type="EMBL" id="SLZV01000001">
    <property type="protein sequence ID" value="TCS70163.1"/>
    <property type="molecule type" value="Genomic_DNA"/>
</dbReference>
<protein>
    <submittedName>
        <fullName evidence="6">LrgB family protein</fullName>
    </submittedName>
    <submittedName>
        <fullName evidence="7">Putative murein hydrolase (TIGR00659 family)</fullName>
    </submittedName>
</protein>
<keyword evidence="3 5" id="KW-1133">Transmembrane helix</keyword>
<comment type="caution">
    <text evidence="7">The sequence shown here is derived from an EMBL/GenBank/DDBJ whole genome shotgun (WGS) entry which is preliminary data.</text>
</comment>
<keyword evidence="7" id="KW-0378">Hydrolase</keyword>
<evidence type="ECO:0000256" key="2">
    <source>
        <dbReference type="ARBA" id="ARBA00022692"/>
    </source>
</evidence>
<comment type="subcellular location">
    <subcellularLocation>
        <location evidence="1">Membrane</location>
        <topology evidence="1">Multi-pass membrane protein</topology>
    </subcellularLocation>
</comment>
<dbReference type="EMBL" id="BHEO01000002">
    <property type="protein sequence ID" value="GBU04212.1"/>
    <property type="molecule type" value="Genomic_DNA"/>
</dbReference>
<feature type="transmembrane region" description="Helical" evidence="5">
    <location>
        <begin position="210"/>
        <end position="229"/>
    </location>
</feature>
<feature type="transmembrane region" description="Helical" evidence="5">
    <location>
        <begin position="65"/>
        <end position="82"/>
    </location>
</feature>
<evidence type="ECO:0000313" key="9">
    <source>
        <dbReference type="Proteomes" id="UP000702954"/>
    </source>
</evidence>
<keyword evidence="9" id="KW-1185">Reference proteome</keyword>